<reference evidence="1 2" key="1">
    <citation type="journal article" date="2016" name="Nat. Commun.">
        <title>Thousands of microbial genomes shed light on interconnected biogeochemical processes in an aquifer system.</title>
        <authorList>
            <person name="Anantharaman K."/>
            <person name="Brown C.T."/>
            <person name="Hug L.A."/>
            <person name="Sharon I."/>
            <person name="Castelle C.J."/>
            <person name="Probst A.J."/>
            <person name="Thomas B.C."/>
            <person name="Singh A."/>
            <person name="Wilkins M.J."/>
            <person name="Karaoz U."/>
            <person name="Brodie E.L."/>
            <person name="Williams K.H."/>
            <person name="Hubbard S.S."/>
            <person name="Banfield J.F."/>
        </authorList>
    </citation>
    <scope>NUCLEOTIDE SEQUENCE [LARGE SCALE GENOMIC DNA]</scope>
</reference>
<evidence type="ECO:0000313" key="2">
    <source>
        <dbReference type="Proteomes" id="UP000176336"/>
    </source>
</evidence>
<organism evidence="1 2">
    <name type="scientific">Candidatus Daviesbacteria bacterium RIFCSPHIGHO2_01_FULL_41_23</name>
    <dbReference type="NCBI Taxonomy" id="1797764"/>
    <lineage>
        <taxon>Bacteria</taxon>
        <taxon>Candidatus Daviesiibacteriota</taxon>
    </lineage>
</organism>
<protein>
    <submittedName>
        <fullName evidence="1">Uncharacterized protein</fullName>
    </submittedName>
</protein>
<dbReference type="EMBL" id="MFCR01000003">
    <property type="protein sequence ID" value="OGE19377.1"/>
    <property type="molecule type" value="Genomic_DNA"/>
</dbReference>
<proteinExistence type="predicted"/>
<accession>A0A1F5ISQ0</accession>
<sequence length="128" mass="14462">MAIALNRESTDLAELAKAREAFAKTHGKSIQIGSVHYYKKSFRGTEQNIQELQALTQTPEFQKQYPDHHVYALGGEIIGSRPRQFLDIKSYRMAVMKLNQTVAERGITLFDCAIISTGPERTESLPTY</sequence>
<gene>
    <name evidence="1" type="ORF">A2871_00820</name>
</gene>
<evidence type="ECO:0000313" key="1">
    <source>
        <dbReference type="EMBL" id="OGE19377.1"/>
    </source>
</evidence>
<comment type="caution">
    <text evidence="1">The sequence shown here is derived from an EMBL/GenBank/DDBJ whole genome shotgun (WGS) entry which is preliminary data.</text>
</comment>
<name>A0A1F5ISQ0_9BACT</name>
<dbReference type="AlphaFoldDB" id="A0A1F5ISQ0"/>
<dbReference type="Proteomes" id="UP000176336">
    <property type="component" value="Unassembled WGS sequence"/>
</dbReference>